<sequence length="309" mass="35276">MCRYPSGVLRFAFFEFTNDEGARNALPGHGTTVQNCDYTKTIPLFDLCSLVASIDANYLFEYTIATNQEMENWNKICDYHNEVACLMLDSMTPKLQRQFENYSPYDMLQELKSMFEKQTGVESIGLILNGLPDDFVGFVRNYNMQNMGKTIGGLHVLLIEYEKGLRKKDDACHHCKEMGHWKRNCHVCLADLMKKKKHAGSAISRKAVKLKEVQDEDTSPSENTNENLVEAEGFEPPQEDVAPIRSLEDLNEPANYKAALLDPKSNKWLDAMNAEMQSTKDNQVWRLIDLPPNGKTVGSKWHFKKVLHV</sequence>
<gene>
    <name evidence="2" type="ORF">Tco_1125275</name>
</gene>
<evidence type="ECO:0000313" key="2">
    <source>
        <dbReference type="EMBL" id="GJU08845.1"/>
    </source>
</evidence>
<proteinExistence type="predicted"/>
<evidence type="ECO:0000256" key="1">
    <source>
        <dbReference type="SAM" id="MobiDB-lite"/>
    </source>
</evidence>
<dbReference type="Proteomes" id="UP001151760">
    <property type="component" value="Unassembled WGS sequence"/>
</dbReference>
<reference evidence="2" key="2">
    <citation type="submission" date="2022-01" db="EMBL/GenBank/DDBJ databases">
        <authorList>
            <person name="Yamashiro T."/>
            <person name="Shiraishi A."/>
            <person name="Satake H."/>
            <person name="Nakayama K."/>
        </authorList>
    </citation>
    <scope>NUCLEOTIDE SEQUENCE</scope>
</reference>
<dbReference type="SUPFAM" id="SSF57756">
    <property type="entry name" value="Retrovirus zinc finger-like domains"/>
    <property type="match status" value="1"/>
</dbReference>
<reference evidence="2" key="1">
    <citation type="journal article" date="2022" name="Int. J. Mol. Sci.">
        <title>Draft Genome of Tanacetum Coccineum: Genomic Comparison of Closely Related Tanacetum-Family Plants.</title>
        <authorList>
            <person name="Yamashiro T."/>
            <person name="Shiraishi A."/>
            <person name="Nakayama K."/>
            <person name="Satake H."/>
        </authorList>
    </citation>
    <scope>NUCLEOTIDE SEQUENCE</scope>
</reference>
<organism evidence="2 3">
    <name type="scientific">Tanacetum coccineum</name>
    <dbReference type="NCBI Taxonomy" id="301880"/>
    <lineage>
        <taxon>Eukaryota</taxon>
        <taxon>Viridiplantae</taxon>
        <taxon>Streptophyta</taxon>
        <taxon>Embryophyta</taxon>
        <taxon>Tracheophyta</taxon>
        <taxon>Spermatophyta</taxon>
        <taxon>Magnoliopsida</taxon>
        <taxon>eudicotyledons</taxon>
        <taxon>Gunneridae</taxon>
        <taxon>Pentapetalae</taxon>
        <taxon>asterids</taxon>
        <taxon>campanulids</taxon>
        <taxon>Asterales</taxon>
        <taxon>Asteraceae</taxon>
        <taxon>Asteroideae</taxon>
        <taxon>Anthemideae</taxon>
        <taxon>Anthemidinae</taxon>
        <taxon>Tanacetum</taxon>
    </lineage>
</organism>
<protein>
    <submittedName>
        <fullName evidence="2">Retrotransposon ty1-copia subclass protein</fullName>
    </submittedName>
</protein>
<evidence type="ECO:0000313" key="3">
    <source>
        <dbReference type="Proteomes" id="UP001151760"/>
    </source>
</evidence>
<keyword evidence="3" id="KW-1185">Reference proteome</keyword>
<dbReference type="Gene3D" id="4.10.60.10">
    <property type="entry name" value="Zinc finger, CCHC-type"/>
    <property type="match status" value="1"/>
</dbReference>
<accession>A0ABQ5J9Y5</accession>
<name>A0ABQ5J9Y5_9ASTR</name>
<dbReference type="InterPro" id="IPR036875">
    <property type="entry name" value="Znf_CCHC_sf"/>
</dbReference>
<comment type="caution">
    <text evidence="2">The sequence shown here is derived from an EMBL/GenBank/DDBJ whole genome shotgun (WGS) entry which is preliminary data.</text>
</comment>
<dbReference type="EMBL" id="BQNB010021673">
    <property type="protein sequence ID" value="GJU08845.1"/>
    <property type="molecule type" value="Genomic_DNA"/>
</dbReference>
<feature type="region of interest" description="Disordered" evidence="1">
    <location>
        <begin position="210"/>
        <end position="240"/>
    </location>
</feature>